<evidence type="ECO:0000256" key="6">
    <source>
        <dbReference type="SAM" id="MobiDB-lite"/>
    </source>
</evidence>
<evidence type="ECO:0000313" key="10">
    <source>
        <dbReference type="Proteomes" id="UP000826234"/>
    </source>
</evidence>
<dbReference type="InterPro" id="IPR011598">
    <property type="entry name" value="bHLH_dom"/>
</dbReference>
<comment type="caution">
    <text evidence="9">The sequence shown here is derived from an EMBL/GenBank/DDBJ whole genome shotgun (WGS) entry which is preliminary data.</text>
</comment>
<dbReference type="PROSITE" id="PS51054">
    <property type="entry name" value="ORANGE"/>
    <property type="match status" value="1"/>
</dbReference>
<name>A0ABQ7T9N6_PHRPL</name>
<keyword evidence="2" id="KW-0678">Repressor</keyword>
<accession>A0ABQ7T9N6</accession>
<keyword evidence="10" id="KW-1185">Reference proteome</keyword>
<evidence type="ECO:0000256" key="2">
    <source>
        <dbReference type="ARBA" id="ARBA00022491"/>
    </source>
</evidence>
<evidence type="ECO:0000259" key="7">
    <source>
        <dbReference type="PROSITE" id="PS50888"/>
    </source>
</evidence>
<dbReference type="SMART" id="SM00353">
    <property type="entry name" value="HLH"/>
    <property type="match status" value="1"/>
</dbReference>
<feature type="domain" description="Orange" evidence="8">
    <location>
        <begin position="171"/>
        <end position="201"/>
    </location>
</feature>
<proteinExistence type="predicted"/>
<evidence type="ECO:0000256" key="4">
    <source>
        <dbReference type="ARBA" id="ARBA00023163"/>
    </source>
</evidence>
<dbReference type="Proteomes" id="UP000826234">
    <property type="component" value="Unassembled WGS sequence"/>
</dbReference>
<dbReference type="InterPro" id="IPR003650">
    <property type="entry name" value="Orange_dom"/>
</dbReference>
<feature type="domain" description="BHLH" evidence="7">
    <location>
        <begin position="2"/>
        <end position="70"/>
    </location>
</feature>
<feature type="region of interest" description="Disordered" evidence="6">
    <location>
        <begin position="218"/>
        <end position="288"/>
    </location>
</feature>
<evidence type="ECO:0000256" key="1">
    <source>
        <dbReference type="ARBA" id="ARBA00004123"/>
    </source>
</evidence>
<dbReference type="EMBL" id="JAIPUX010000521">
    <property type="protein sequence ID" value="KAH0626135.1"/>
    <property type="molecule type" value="Genomic_DNA"/>
</dbReference>
<keyword evidence="4" id="KW-0804">Transcription</keyword>
<evidence type="ECO:0000256" key="5">
    <source>
        <dbReference type="ARBA" id="ARBA00023242"/>
    </source>
</evidence>
<dbReference type="InterPro" id="IPR036638">
    <property type="entry name" value="HLH_DNA-bd_sf"/>
</dbReference>
<evidence type="ECO:0008006" key="11">
    <source>
        <dbReference type="Google" id="ProtNLM"/>
    </source>
</evidence>
<evidence type="ECO:0000256" key="3">
    <source>
        <dbReference type="ARBA" id="ARBA00023015"/>
    </source>
</evidence>
<dbReference type="SUPFAM" id="SSF47459">
    <property type="entry name" value="HLH, helix-loop-helix DNA-binding domain"/>
    <property type="match status" value="1"/>
</dbReference>
<reference evidence="9 10" key="1">
    <citation type="journal article" date="2022" name="Gigascience">
        <title>A chromosome-level genome assembly and annotation of the desert horned lizard, Phrynosoma platyrhinos, provides insight into chromosomal rearrangements among reptiles.</title>
        <authorList>
            <person name="Koochekian N."/>
            <person name="Ascanio A."/>
            <person name="Farleigh K."/>
            <person name="Card D.C."/>
            <person name="Schield D.R."/>
            <person name="Castoe T.A."/>
            <person name="Jezkova T."/>
        </authorList>
    </citation>
    <scope>NUCLEOTIDE SEQUENCE [LARGE SCALE GENOMIC DNA]</scope>
    <source>
        <strain evidence="9">NK-2021</strain>
    </source>
</reference>
<gene>
    <name evidence="9" type="ORF">JD844_000916</name>
</gene>
<keyword evidence="3" id="KW-0805">Transcription regulation</keyword>
<comment type="subcellular location">
    <subcellularLocation>
        <location evidence="1">Nucleus</location>
    </subcellularLocation>
</comment>
<dbReference type="InterPro" id="IPR050370">
    <property type="entry name" value="HES_HEY"/>
</dbReference>
<dbReference type="PANTHER" id="PTHR10985">
    <property type="entry name" value="BASIC HELIX-LOOP-HELIX TRANSCRIPTION FACTOR, HES-RELATED"/>
    <property type="match status" value="1"/>
</dbReference>
<dbReference type="PROSITE" id="PS50888">
    <property type="entry name" value="BHLH"/>
    <property type="match status" value="1"/>
</dbReference>
<evidence type="ECO:0000259" key="8">
    <source>
        <dbReference type="PROSITE" id="PS51054"/>
    </source>
</evidence>
<protein>
    <recommendedName>
        <fullName evidence="11">Hairy and enhancer of split-related protein HELT</fullName>
    </recommendedName>
</protein>
<sequence length="288" mass="31607">MSIQMLKPLVEKRRRDRINRSLEELRLLLLQRTHCQVTTFLGSLSLQTLKKPKVEKAEILEMAVRYLREMNSAKSQGTSGLHGGGEGECVCMHGSGPGLAQPPVQEESWQPAASREGADGHCSPPCLEAACLEKVVGIHGVGMTSLLPGFSQFFTLPGADLSENRTLQTCYMMGFRECLMGLAAFIQQAHPSVQSRLLDTLHLYLEAHPQDWSYAAFSPSPSLEGSPPRTPEAFSSPLKTLNDPLRPNPDPACSSTGPLGSRRRDAHEGTSPTKRMIPPAPAFWRPWP</sequence>
<organism evidence="9 10">
    <name type="scientific">Phrynosoma platyrhinos</name>
    <name type="common">Desert horned lizard</name>
    <dbReference type="NCBI Taxonomy" id="52577"/>
    <lineage>
        <taxon>Eukaryota</taxon>
        <taxon>Metazoa</taxon>
        <taxon>Chordata</taxon>
        <taxon>Craniata</taxon>
        <taxon>Vertebrata</taxon>
        <taxon>Euteleostomi</taxon>
        <taxon>Lepidosauria</taxon>
        <taxon>Squamata</taxon>
        <taxon>Bifurcata</taxon>
        <taxon>Unidentata</taxon>
        <taxon>Episquamata</taxon>
        <taxon>Toxicofera</taxon>
        <taxon>Iguania</taxon>
        <taxon>Phrynosomatidae</taxon>
        <taxon>Phrynosomatinae</taxon>
        <taxon>Phrynosoma</taxon>
    </lineage>
</organism>
<evidence type="ECO:0000313" key="9">
    <source>
        <dbReference type="EMBL" id="KAH0626135.1"/>
    </source>
</evidence>
<dbReference type="Gene3D" id="4.10.280.10">
    <property type="entry name" value="Helix-loop-helix DNA-binding domain"/>
    <property type="match status" value="1"/>
</dbReference>
<keyword evidence="5" id="KW-0539">Nucleus</keyword>
<dbReference type="Pfam" id="PF00010">
    <property type="entry name" value="HLH"/>
    <property type="match status" value="1"/>
</dbReference>